<dbReference type="InterPro" id="IPR029021">
    <property type="entry name" value="Prot-tyrosine_phosphatase-like"/>
</dbReference>
<evidence type="ECO:0008006" key="9">
    <source>
        <dbReference type="Google" id="ProtNLM"/>
    </source>
</evidence>
<feature type="non-terminal residue" evidence="7">
    <location>
        <position position="1"/>
    </location>
</feature>
<evidence type="ECO:0000256" key="3">
    <source>
        <dbReference type="PIRSR" id="PIRSR630564-1"/>
    </source>
</evidence>
<comment type="caution">
    <text evidence="7">The sequence shown here is derived from an EMBL/GenBank/DDBJ whole genome shotgun (WGS) entry which is preliminary data.</text>
</comment>
<dbReference type="GO" id="GO:0005737">
    <property type="term" value="C:cytoplasm"/>
    <property type="evidence" value="ECO:0007669"/>
    <property type="project" value="TreeGrafter"/>
</dbReference>
<dbReference type="Pfam" id="PF06602">
    <property type="entry name" value="Myotub-related"/>
    <property type="match status" value="1"/>
</dbReference>
<sequence>TILTSVNQIVSFIHNDKRSVLVHCSDGWDRTAQLTSLSMLMLDPYYRT</sequence>
<dbReference type="SUPFAM" id="SSF52799">
    <property type="entry name" value="(Phosphotyrosine protein) phosphatases II"/>
    <property type="match status" value="1"/>
</dbReference>
<comment type="similarity">
    <text evidence="2">Belongs to the protein-tyrosine phosphatase family. Non-receptor class myotubularin subfamily.</text>
</comment>
<evidence type="ECO:0000256" key="1">
    <source>
        <dbReference type="ARBA" id="ARBA00004184"/>
    </source>
</evidence>
<evidence type="ECO:0000256" key="4">
    <source>
        <dbReference type="PIRSR" id="PIRSR630564-2"/>
    </source>
</evidence>
<dbReference type="GO" id="GO:0004438">
    <property type="term" value="F:phosphatidylinositol-3-phosphate phosphatase activity"/>
    <property type="evidence" value="ECO:0007669"/>
    <property type="project" value="TreeGrafter"/>
</dbReference>
<proteinExistence type="inferred from homology"/>
<protein>
    <recommendedName>
        <fullName evidence="9">Myotubularin phosphatase domain-containing protein</fullName>
    </recommendedName>
</protein>
<evidence type="ECO:0000256" key="2">
    <source>
        <dbReference type="ARBA" id="ARBA00007471"/>
    </source>
</evidence>
<feature type="active site" description="Phosphocysteine intermediate" evidence="3">
    <location>
        <position position="24"/>
    </location>
</feature>
<accession>A0A820S920</accession>
<dbReference type="Gene3D" id="3.90.190.10">
    <property type="entry name" value="Protein tyrosine phosphatase superfamily"/>
    <property type="match status" value="1"/>
</dbReference>
<dbReference type="InterPro" id="IPR010569">
    <property type="entry name" value="Myotubularin-like_Pase_dom"/>
</dbReference>
<evidence type="ECO:0000313" key="8">
    <source>
        <dbReference type="Proteomes" id="UP000663881"/>
    </source>
</evidence>
<feature type="non-terminal residue" evidence="7">
    <location>
        <position position="48"/>
    </location>
</feature>
<dbReference type="GO" id="GO:0012505">
    <property type="term" value="C:endomembrane system"/>
    <property type="evidence" value="ECO:0007669"/>
    <property type="project" value="UniProtKB-SubCell"/>
</dbReference>
<dbReference type="GO" id="GO:0046856">
    <property type="term" value="P:phosphatidylinositol dephosphorylation"/>
    <property type="evidence" value="ECO:0007669"/>
    <property type="project" value="TreeGrafter"/>
</dbReference>
<dbReference type="InterPro" id="IPR016130">
    <property type="entry name" value="Tyr_Pase_AS"/>
</dbReference>
<name>A0A820S920_9BILA</name>
<feature type="domain" description="Myotubularin phosphatase" evidence="6">
    <location>
        <begin position="1"/>
        <end position="48"/>
    </location>
</feature>
<dbReference type="PANTHER" id="PTHR10807">
    <property type="entry name" value="MYOTUBULARIN-RELATED"/>
    <property type="match status" value="1"/>
</dbReference>
<dbReference type="Proteomes" id="UP000663881">
    <property type="component" value="Unassembled WGS sequence"/>
</dbReference>
<dbReference type="PROSITE" id="PS51339">
    <property type="entry name" value="PPASE_MYOTUBULARIN"/>
    <property type="match status" value="1"/>
</dbReference>
<dbReference type="PROSITE" id="PS50056">
    <property type="entry name" value="TYR_PHOSPHATASE_2"/>
    <property type="match status" value="1"/>
</dbReference>
<dbReference type="AlphaFoldDB" id="A0A820S920"/>
<dbReference type="PROSITE" id="PS00383">
    <property type="entry name" value="TYR_PHOSPHATASE_1"/>
    <property type="match status" value="1"/>
</dbReference>
<feature type="binding site" evidence="4">
    <location>
        <begin position="24"/>
        <end position="30"/>
    </location>
    <ligand>
        <name>substrate</name>
    </ligand>
</feature>
<dbReference type="GO" id="GO:0016020">
    <property type="term" value="C:membrane"/>
    <property type="evidence" value="ECO:0007669"/>
    <property type="project" value="TreeGrafter"/>
</dbReference>
<dbReference type="InterPro" id="IPR000387">
    <property type="entry name" value="Tyr_Pase_dom"/>
</dbReference>
<evidence type="ECO:0000313" key="7">
    <source>
        <dbReference type="EMBL" id="CAF4447663.1"/>
    </source>
</evidence>
<feature type="domain" description="Tyrosine specific protein phosphatases" evidence="5">
    <location>
        <begin position="1"/>
        <end position="48"/>
    </location>
</feature>
<gene>
    <name evidence="7" type="ORF">OKA104_LOCUS53981</name>
</gene>
<evidence type="ECO:0000259" key="5">
    <source>
        <dbReference type="PROSITE" id="PS50056"/>
    </source>
</evidence>
<comment type="subcellular location">
    <subcellularLocation>
        <location evidence="1">Endomembrane system</location>
        <topology evidence="1">Peripheral membrane protein</topology>
    </subcellularLocation>
</comment>
<dbReference type="InterPro" id="IPR030564">
    <property type="entry name" value="Myotubularin"/>
</dbReference>
<reference evidence="7" key="1">
    <citation type="submission" date="2021-02" db="EMBL/GenBank/DDBJ databases">
        <authorList>
            <person name="Nowell W R."/>
        </authorList>
    </citation>
    <scope>NUCLEOTIDE SEQUENCE</scope>
</reference>
<evidence type="ECO:0000259" key="6">
    <source>
        <dbReference type="PROSITE" id="PS51339"/>
    </source>
</evidence>
<organism evidence="7 8">
    <name type="scientific">Adineta steineri</name>
    <dbReference type="NCBI Taxonomy" id="433720"/>
    <lineage>
        <taxon>Eukaryota</taxon>
        <taxon>Metazoa</taxon>
        <taxon>Spiralia</taxon>
        <taxon>Gnathifera</taxon>
        <taxon>Rotifera</taxon>
        <taxon>Eurotatoria</taxon>
        <taxon>Bdelloidea</taxon>
        <taxon>Adinetida</taxon>
        <taxon>Adinetidae</taxon>
        <taxon>Adineta</taxon>
    </lineage>
</organism>
<dbReference type="EMBL" id="CAJOAY010034841">
    <property type="protein sequence ID" value="CAF4447663.1"/>
    <property type="molecule type" value="Genomic_DNA"/>
</dbReference>
<dbReference type="PANTHER" id="PTHR10807:SF128">
    <property type="entry name" value="PHOSPHATIDYLINOSITOL-3,5-BISPHOSPHATE 3-PHOSPHATASE"/>
    <property type="match status" value="1"/>
</dbReference>